<dbReference type="InParanoid" id="A0A2T0GTA9"/>
<name>A0A2T0GTA9_ACTMO</name>
<proteinExistence type="predicted"/>
<dbReference type="Pfam" id="PF04149">
    <property type="entry name" value="DUF397"/>
    <property type="match status" value="1"/>
</dbReference>
<evidence type="ECO:0000313" key="2">
    <source>
        <dbReference type="EMBL" id="PRW62358.1"/>
    </source>
</evidence>
<dbReference type="EMBL" id="PVSR01000034">
    <property type="protein sequence ID" value="PRW62358.1"/>
    <property type="molecule type" value="Genomic_DNA"/>
</dbReference>
<dbReference type="RefSeq" id="WP_106114731.1">
    <property type="nucleotide sequence ID" value="NZ_PVSR01000034.1"/>
</dbReference>
<dbReference type="AlphaFoldDB" id="A0A2T0GTA9"/>
<reference evidence="2 3" key="1">
    <citation type="submission" date="2018-03" db="EMBL/GenBank/DDBJ databases">
        <title>Actinopolyspora mortivallis from Sahara, screening for active biomolecules.</title>
        <authorList>
            <person name="Selama O."/>
            <person name="Wellington E.M.H."/>
            <person name="Hacene H."/>
        </authorList>
    </citation>
    <scope>NUCLEOTIDE SEQUENCE [LARGE SCALE GENOMIC DNA]</scope>
    <source>
        <strain evidence="2 3">M5A</strain>
    </source>
</reference>
<feature type="domain" description="DUF397" evidence="1">
    <location>
        <begin position="7"/>
        <end position="59"/>
    </location>
</feature>
<sequence length="65" mass="6969">MFDRSTTWRKSSYSTATGNCVEVASRGDVRGLRDGKLGKSGPVLVLDASGFGAFLNAVRAGRFDR</sequence>
<gene>
    <name evidence="2" type="ORF">CEP50_15880</name>
</gene>
<keyword evidence="3" id="KW-1185">Reference proteome</keyword>
<comment type="caution">
    <text evidence="2">The sequence shown here is derived from an EMBL/GenBank/DDBJ whole genome shotgun (WGS) entry which is preliminary data.</text>
</comment>
<dbReference type="Proteomes" id="UP000239352">
    <property type="component" value="Unassembled WGS sequence"/>
</dbReference>
<evidence type="ECO:0000313" key="3">
    <source>
        <dbReference type="Proteomes" id="UP000239352"/>
    </source>
</evidence>
<evidence type="ECO:0000259" key="1">
    <source>
        <dbReference type="Pfam" id="PF04149"/>
    </source>
</evidence>
<organism evidence="2 3">
    <name type="scientific">Actinopolyspora mortivallis</name>
    <dbReference type="NCBI Taxonomy" id="33906"/>
    <lineage>
        <taxon>Bacteria</taxon>
        <taxon>Bacillati</taxon>
        <taxon>Actinomycetota</taxon>
        <taxon>Actinomycetes</taxon>
        <taxon>Actinopolysporales</taxon>
        <taxon>Actinopolysporaceae</taxon>
        <taxon>Actinopolyspora</taxon>
    </lineage>
</organism>
<protein>
    <submittedName>
        <fullName evidence="2">DUF397 domain-containing protein</fullName>
    </submittedName>
</protein>
<accession>A0A2T0GTA9</accession>
<dbReference type="InterPro" id="IPR007278">
    <property type="entry name" value="DUF397"/>
</dbReference>